<dbReference type="GO" id="GO:0071253">
    <property type="term" value="F:connexin binding"/>
    <property type="evidence" value="ECO:0007669"/>
    <property type="project" value="InterPro"/>
</dbReference>
<dbReference type="InterPro" id="IPR042318">
    <property type="entry name" value="Consortin"/>
</dbReference>
<feature type="compositionally biased region" description="Polar residues" evidence="1">
    <location>
        <begin position="105"/>
        <end position="124"/>
    </location>
</feature>
<name>A0A4Z2H7K9_9TELE</name>
<sequence>MSRVQVGVADLCDNLPNPDALAGQTRNLNEANALARTRSLSPSHEEEEAGPIQKTSVNDNGKHSEEERGKEGLTGRGGEEDEEEDIDEVMKEEEEEEEESEESSFLISCQSPETPMTDSSFSETGSLLDTPYPFSPATSPEPTSPAIPEIAFLASQMEMSPIDVTVDSPNADIAEAFVLHKDYQRALWCIQLERLYHQRVLDNLNALQEQWGNVQKHAISCIHLSV</sequence>
<dbReference type="GO" id="GO:0030133">
    <property type="term" value="C:transport vesicle"/>
    <property type="evidence" value="ECO:0007669"/>
    <property type="project" value="TreeGrafter"/>
</dbReference>
<evidence type="ECO:0000313" key="4">
    <source>
        <dbReference type="Proteomes" id="UP000314294"/>
    </source>
</evidence>
<reference evidence="3 4" key="1">
    <citation type="submission" date="2019-03" db="EMBL/GenBank/DDBJ databases">
        <title>First draft genome of Liparis tanakae, snailfish: a comprehensive survey of snailfish specific genes.</title>
        <authorList>
            <person name="Kim W."/>
            <person name="Song I."/>
            <person name="Jeong J.-H."/>
            <person name="Kim D."/>
            <person name="Kim S."/>
            <person name="Ryu S."/>
            <person name="Song J.Y."/>
            <person name="Lee S.K."/>
        </authorList>
    </citation>
    <scope>NUCLEOTIDE SEQUENCE [LARGE SCALE GENOMIC DNA]</scope>
    <source>
        <tissue evidence="3">Muscle</tissue>
    </source>
</reference>
<dbReference type="EMBL" id="SRLO01000327">
    <property type="protein sequence ID" value="TNN60802.1"/>
    <property type="molecule type" value="Genomic_DNA"/>
</dbReference>
<dbReference type="GO" id="GO:0005802">
    <property type="term" value="C:trans-Golgi network"/>
    <property type="evidence" value="ECO:0007669"/>
    <property type="project" value="InterPro"/>
</dbReference>
<evidence type="ECO:0000313" key="3">
    <source>
        <dbReference type="EMBL" id="TNN60802.1"/>
    </source>
</evidence>
<dbReference type="Proteomes" id="UP000314294">
    <property type="component" value="Unassembled WGS sequence"/>
</dbReference>
<gene>
    <name evidence="3" type="primary">CNST_0</name>
    <name evidence="3" type="ORF">EYF80_028972</name>
</gene>
<evidence type="ECO:0000259" key="2">
    <source>
        <dbReference type="Pfam" id="PF22883"/>
    </source>
</evidence>
<dbReference type="InterPro" id="IPR054132">
    <property type="entry name" value="Consortin_N"/>
</dbReference>
<evidence type="ECO:0000256" key="1">
    <source>
        <dbReference type="SAM" id="MobiDB-lite"/>
    </source>
</evidence>
<dbReference type="AlphaFoldDB" id="A0A4Z2H7K9"/>
<dbReference type="GO" id="GO:0042998">
    <property type="term" value="P:positive regulation of Golgi to plasma membrane protein transport"/>
    <property type="evidence" value="ECO:0007669"/>
    <property type="project" value="TreeGrafter"/>
</dbReference>
<dbReference type="OrthoDB" id="9894200at2759"/>
<dbReference type="PANTHER" id="PTHR28581:SF1">
    <property type="entry name" value="CONSORTIN"/>
    <property type="match status" value="1"/>
</dbReference>
<protein>
    <submittedName>
        <fullName evidence="3">Consortin</fullName>
    </submittedName>
</protein>
<feature type="compositionally biased region" description="Acidic residues" evidence="1">
    <location>
        <begin position="79"/>
        <end position="102"/>
    </location>
</feature>
<dbReference type="Pfam" id="PF22883">
    <property type="entry name" value="Consortin_N"/>
    <property type="match status" value="1"/>
</dbReference>
<accession>A0A4Z2H7K9</accession>
<dbReference type="GO" id="GO:0005886">
    <property type="term" value="C:plasma membrane"/>
    <property type="evidence" value="ECO:0007669"/>
    <property type="project" value="TreeGrafter"/>
</dbReference>
<feature type="compositionally biased region" description="Basic and acidic residues" evidence="1">
    <location>
        <begin position="60"/>
        <end position="73"/>
    </location>
</feature>
<keyword evidence="4" id="KW-1185">Reference proteome</keyword>
<organism evidence="3 4">
    <name type="scientific">Liparis tanakae</name>
    <name type="common">Tanaka's snailfish</name>
    <dbReference type="NCBI Taxonomy" id="230148"/>
    <lineage>
        <taxon>Eukaryota</taxon>
        <taxon>Metazoa</taxon>
        <taxon>Chordata</taxon>
        <taxon>Craniata</taxon>
        <taxon>Vertebrata</taxon>
        <taxon>Euteleostomi</taxon>
        <taxon>Actinopterygii</taxon>
        <taxon>Neopterygii</taxon>
        <taxon>Teleostei</taxon>
        <taxon>Neoteleostei</taxon>
        <taxon>Acanthomorphata</taxon>
        <taxon>Eupercaria</taxon>
        <taxon>Perciformes</taxon>
        <taxon>Cottioidei</taxon>
        <taxon>Cottales</taxon>
        <taxon>Liparidae</taxon>
        <taxon>Liparis</taxon>
    </lineage>
</organism>
<dbReference type="InterPro" id="IPR003903">
    <property type="entry name" value="UIM_dom"/>
</dbReference>
<proteinExistence type="predicted"/>
<dbReference type="PANTHER" id="PTHR28581">
    <property type="entry name" value="CONSORTIN"/>
    <property type="match status" value="1"/>
</dbReference>
<comment type="caution">
    <text evidence="3">The sequence shown here is derived from an EMBL/GenBank/DDBJ whole genome shotgun (WGS) entry which is preliminary data.</text>
</comment>
<dbReference type="PROSITE" id="PS50330">
    <property type="entry name" value="UIM"/>
    <property type="match status" value="1"/>
</dbReference>
<feature type="domain" description="Consortin N-terminal" evidence="2">
    <location>
        <begin position="173"/>
        <end position="212"/>
    </location>
</feature>
<feature type="region of interest" description="Disordered" evidence="1">
    <location>
        <begin position="32"/>
        <end position="124"/>
    </location>
</feature>